<dbReference type="InterPro" id="IPR036746">
    <property type="entry name" value="TT1725-like_sf"/>
</dbReference>
<sequence length="94" mass="11076">MIYIYLFEIKIKINNSFSLKDKRKVTKSIIDYARNNLKISAAELSNNEIRNIAHMGFVTISNDNDTAKSVLEDLERRIENNYPVETIDYYIERI</sequence>
<gene>
    <name evidence="1" type="ORF">CYJ34_03005</name>
</gene>
<evidence type="ECO:0000313" key="2">
    <source>
        <dbReference type="Proteomes" id="UP000234335"/>
    </source>
</evidence>
<dbReference type="InterPro" id="IPR007546">
    <property type="entry name" value="DUF503"/>
</dbReference>
<dbReference type="Pfam" id="PF04456">
    <property type="entry name" value="DUF503"/>
    <property type="match status" value="1"/>
</dbReference>
<comment type="caution">
    <text evidence="1">The sequence shown here is derived from an EMBL/GenBank/DDBJ whole genome shotgun (WGS) entry which is preliminary data.</text>
</comment>
<evidence type="ECO:0000313" key="1">
    <source>
        <dbReference type="EMBL" id="PKZ16769.1"/>
    </source>
</evidence>
<dbReference type="PANTHER" id="PTHR36441">
    <property type="entry name" value="HYPOTHETICAL CYTOSOLIC PROTEIN"/>
    <property type="match status" value="1"/>
</dbReference>
<dbReference type="SUPFAM" id="SSF103007">
    <property type="entry name" value="Hypothetical protein TT1725"/>
    <property type="match status" value="1"/>
</dbReference>
<organism evidence="1 2">
    <name type="scientific">Anaerococcus octavius</name>
    <dbReference type="NCBI Taxonomy" id="54007"/>
    <lineage>
        <taxon>Bacteria</taxon>
        <taxon>Bacillati</taxon>
        <taxon>Bacillota</taxon>
        <taxon>Tissierellia</taxon>
        <taxon>Tissierellales</taxon>
        <taxon>Peptoniphilaceae</taxon>
        <taxon>Anaerococcus</taxon>
    </lineage>
</organism>
<dbReference type="PANTHER" id="PTHR36441:SF1">
    <property type="entry name" value="DUF503 DOMAIN-CONTAINING PROTEIN"/>
    <property type="match status" value="1"/>
</dbReference>
<dbReference type="AlphaFoldDB" id="A0A2I1M9L0"/>
<accession>A0A2I1M9L0</accession>
<proteinExistence type="predicted"/>
<name>A0A2I1M9L0_9FIRM</name>
<dbReference type="Proteomes" id="UP000234335">
    <property type="component" value="Unassembled WGS sequence"/>
</dbReference>
<dbReference type="EMBL" id="PKGS01000002">
    <property type="protein sequence ID" value="PKZ16769.1"/>
    <property type="molecule type" value="Genomic_DNA"/>
</dbReference>
<reference evidence="1 2" key="1">
    <citation type="submission" date="2017-12" db="EMBL/GenBank/DDBJ databases">
        <title>Phylogenetic diversity of female urinary microbiome.</title>
        <authorList>
            <person name="Thomas-White K."/>
            <person name="Wolfe A.J."/>
        </authorList>
    </citation>
    <scope>NUCLEOTIDE SEQUENCE [LARGE SCALE GENOMIC DNA]</scope>
    <source>
        <strain evidence="1 2">UMB0119</strain>
    </source>
</reference>
<protein>
    <submittedName>
        <fullName evidence="1">DUF503 domain-containing protein</fullName>
    </submittedName>
</protein>
<keyword evidence="2" id="KW-1185">Reference proteome</keyword>
<dbReference type="Gene3D" id="3.30.70.1120">
    <property type="entry name" value="TT1725-like"/>
    <property type="match status" value="1"/>
</dbReference>